<evidence type="ECO:0000313" key="2">
    <source>
        <dbReference type="EMBL" id="GIF83631.1"/>
    </source>
</evidence>
<keyword evidence="3" id="KW-1185">Reference proteome</keyword>
<protein>
    <recommendedName>
        <fullName evidence="1">DUF8083 domain-containing protein</fullName>
    </recommendedName>
</protein>
<organism evidence="2 3">
    <name type="scientific">Catellatospora bangladeshensis</name>
    <dbReference type="NCBI Taxonomy" id="310355"/>
    <lineage>
        <taxon>Bacteria</taxon>
        <taxon>Bacillati</taxon>
        <taxon>Actinomycetota</taxon>
        <taxon>Actinomycetes</taxon>
        <taxon>Micromonosporales</taxon>
        <taxon>Micromonosporaceae</taxon>
        <taxon>Catellatospora</taxon>
    </lineage>
</organism>
<comment type="caution">
    <text evidence="2">The sequence shown here is derived from an EMBL/GenBank/DDBJ whole genome shotgun (WGS) entry which is preliminary data.</text>
</comment>
<dbReference type="InterPro" id="IPR058396">
    <property type="entry name" value="DUF8083"/>
</dbReference>
<dbReference type="RefSeq" id="WP_203750750.1">
    <property type="nucleotide sequence ID" value="NZ_BONF01000030.1"/>
</dbReference>
<sequence length="275" mass="30746">MPSQFAAYLRVYEPLTAFAPERERFWRRYVDEGRAIGVSDGPGRQRATVLEALGAGWSRLPDLPDEAYVMQGLTGQAEVPLVCPWNLRVRVAEAALQARDGVPQVLADAFVPPVLVDLAQTVVGQTRAEDRMHEQVATWGVPLRWFVLVSPAERDLVLEPSRRVLRYRTEIGKARQRAHKGLRVLRRTLGDVPITDSLRETARWLESFHPGSVIELDYGGLTALLSEDALRDDDSVELVATGLAGLEREDGDAATAAYEQLVQRWRAIQLLERSN</sequence>
<dbReference type="Proteomes" id="UP000601223">
    <property type="component" value="Unassembled WGS sequence"/>
</dbReference>
<dbReference type="AlphaFoldDB" id="A0A8J3JFK2"/>
<name>A0A8J3JFK2_9ACTN</name>
<reference evidence="2 3" key="1">
    <citation type="submission" date="2021-01" db="EMBL/GenBank/DDBJ databases">
        <title>Whole genome shotgun sequence of Catellatospora bangladeshensis NBRC 107357.</title>
        <authorList>
            <person name="Komaki H."/>
            <person name="Tamura T."/>
        </authorList>
    </citation>
    <scope>NUCLEOTIDE SEQUENCE [LARGE SCALE GENOMIC DNA]</scope>
    <source>
        <strain evidence="2 3">NBRC 107357</strain>
    </source>
</reference>
<evidence type="ECO:0000313" key="3">
    <source>
        <dbReference type="Proteomes" id="UP000601223"/>
    </source>
</evidence>
<dbReference type="EMBL" id="BONF01000030">
    <property type="protein sequence ID" value="GIF83631.1"/>
    <property type="molecule type" value="Genomic_DNA"/>
</dbReference>
<feature type="domain" description="DUF8083" evidence="1">
    <location>
        <begin position="5"/>
        <end position="272"/>
    </location>
</feature>
<gene>
    <name evidence="2" type="ORF">Cba03nite_49800</name>
</gene>
<proteinExistence type="predicted"/>
<accession>A0A8J3JFK2</accession>
<evidence type="ECO:0000259" key="1">
    <source>
        <dbReference type="Pfam" id="PF26312"/>
    </source>
</evidence>
<dbReference type="Pfam" id="PF26312">
    <property type="entry name" value="DUF8083"/>
    <property type="match status" value="1"/>
</dbReference>